<comment type="caution">
    <text evidence="10">The sequence shown here is derived from an EMBL/GenBank/DDBJ whole genome shotgun (WGS) entry which is preliminary data.</text>
</comment>
<dbReference type="CDD" id="cd03469">
    <property type="entry name" value="Rieske_RO_Alpha_N"/>
    <property type="match status" value="1"/>
</dbReference>
<keyword evidence="4" id="KW-0479">Metal-binding</keyword>
<dbReference type="PANTHER" id="PTHR43756:SF5">
    <property type="entry name" value="CHOLINE MONOOXYGENASE, CHLOROPLASTIC"/>
    <property type="match status" value="1"/>
</dbReference>
<sequence length="397" mass="44324">MDRATLDAIVVEVEGFMDNGTTTMWEKEAPQHASNYSDPAWLAKEQQVLRSHPVIVGHSSKIRAPGDYFTHDATGLPLLIVRQEDGSVRAMLNICTHRGTRLCAEGEGNRRAFVCPYHAWTFKTDGGLRGIPRQEAFPNTDKAQYGLQQLPCEERHGFIWVVATPGASIDVAAHLGALDAELASYKPADLVMEREAFMPADINWKFVLDGFLEVYHFSALHAKSIAPYFHGNHSPFHAFGPHGRMVGVRASFDKLRGQPKTHLETMELIKHFAVNYMIFPNTVLVWQGDHFECWTSFPAGQPDKSLTHVQSITTKEMAEAEFKDKWSRNWNIMTGTVIAEDWVVSKGIQNSIHAVPGDRIVFGRNEPGLQHFHGQLAQCIGEASAQSSSSERQAFTT</sequence>
<keyword evidence="7" id="KW-0411">Iron-sulfur</keyword>
<name>A0ABW1U597_9BURK</name>
<dbReference type="SUPFAM" id="SSF50022">
    <property type="entry name" value="ISP domain"/>
    <property type="match status" value="1"/>
</dbReference>
<keyword evidence="3" id="KW-0001">2Fe-2S</keyword>
<dbReference type="PRINTS" id="PR00090">
    <property type="entry name" value="RNGDIOXGNASE"/>
</dbReference>
<evidence type="ECO:0000256" key="4">
    <source>
        <dbReference type="ARBA" id="ARBA00022723"/>
    </source>
</evidence>
<dbReference type="EMBL" id="JBHSRS010000084">
    <property type="protein sequence ID" value="MFC6284839.1"/>
    <property type="molecule type" value="Genomic_DNA"/>
</dbReference>
<organism evidence="10 11">
    <name type="scientific">Polaromonas aquatica</name>
    <dbReference type="NCBI Taxonomy" id="332657"/>
    <lineage>
        <taxon>Bacteria</taxon>
        <taxon>Pseudomonadati</taxon>
        <taxon>Pseudomonadota</taxon>
        <taxon>Betaproteobacteria</taxon>
        <taxon>Burkholderiales</taxon>
        <taxon>Comamonadaceae</taxon>
        <taxon>Polaromonas</taxon>
    </lineage>
</organism>
<comment type="cofactor">
    <cofactor evidence="1">
        <name>Fe cation</name>
        <dbReference type="ChEBI" id="CHEBI:24875"/>
    </cofactor>
</comment>
<comment type="similarity">
    <text evidence="2">Belongs to the bacterial ring-hydroxylating dioxygenase alpha subunit family.</text>
</comment>
<keyword evidence="10" id="KW-0223">Dioxygenase</keyword>
<evidence type="ECO:0000256" key="5">
    <source>
        <dbReference type="ARBA" id="ARBA00023002"/>
    </source>
</evidence>
<dbReference type="SUPFAM" id="SSF55961">
    <property type="entry name" value="Bet v1-like"/>
    <property type="match status" value="1"/>
</dbReference>
<keyword evidence="6" id="KW-0408">Iron</keyword>
<feature type="domain" description="Rieske" evidence="9">
    <location>
        <begin position="55"/>
        <end position="161"/>
    </location>
</feature>
<evidence type="ECO:0000256" key="1">
    <source>
        <dbReference type="ARBA" id="ARBA00001962"/>
    </source>
</evidence>
<dbReference type="EC" id="1.14.13.-" evidence="10"/>
<keyword evidence="11" id="KW-1185">Reference proteome</keyword>
<dbReference type="Gene3D" id="3.90.380.10">
    <property type="entry name" value="Naphthalene 1,2-dioxygenase Alpha Subunit, Chain A, domain 1"/>
    <property type="match status" value="1"/>
</dbReference>
<reference evidence="11" key="1">
    <citation type="journal article" date="2019" name="Int. J. Syst. Evol. Microbiol.">
        <title>The Global Catalogue of Microorganisms (GCM) 10K type strain sequencing project: providing services to taxonomists for standard genome sequencing and annotation.</title>
        <authorList>
            <consortium name="The Broad Institute Genomics Platform"/>
            <consortium name="The Broad Institute Genome Sequencing Center for Infectious Disease"/>
            <person name="Wu L."/>
            <person name="Ma J."/>
        </authorList>
    </citation>
    <scope>NUCLEOTIDE SEQUENCE [LARGE SCALE GENOMIC DNA]</scope>
    <source>
        <strain evidence="11">CCUG 39402</strain>
    </source>
</reference>
<evidence type="ECO:0000256" key="3">
    <source>
        <dbReference type="ARBA" id="ARBA00022714"/>
    </source>
</evidence>
<evidence type="ECO:0000256" key="6">
    <source>
        <dbReference type="ARBA" id="ARBA00023004"/>
    </source>
</evidence>
<accession>A0ABW1U597</accession>
<keyword evidence="5 10" id="KW-0560">Oxidoreductase</keyword>
<evidence type="ECO:0000259" key="9">
    <source>
        <dbReference type="PROSITE" id="PS51296"/>
    </source>
</evidence>
<dbReference type="InterPro" id="IPR015881">
    <property type="entry name" value="ARHD_Rieske_2Fe_2S"/>
</dbReference>
<dbReference type="InterPro" id="IPR001663">
    <property type="entry name" value="Rng_hydr_dOase-A"/>
</dbReference>
<dbReference type="RefSeq" id="WP_377415154.1">
    <property type="nucleotide sequence ID" value="NZ_JBHSRS010000084.1"/>
</dbReference>
<protein>
    <submittedName>
        <fullName evidence="10">Aromatic ring-hydroxylating dioxygenase subunit alpha</fullName>
        <ecNumber evidence="10">1.14.13.-</ecNumber>
    </submittedName>
</protein>
<dbReference type="GO" id="GO:0051213">
    <property type="term" value="F:dioxygenase activity"/>
    <property type="evidence" value="ECO:0007669"/>
    <property type="project" value="UniProtKB-KW"/>
</dbReference>
<evidence type="ECO:0000256" key="2">
    <source>
        <dbReference type="ARBA" id="ARBA00008751"/>
    </source>
</evidence>
<proteinExistence type="inferred from homology"/>
<keyword evidence="8" id="KW-0520">NAD</keyword>
<evidence type="ECO:0000256" key="7">
    <source>
        <dbReference type="ARBA" id="ARBA00023014"/>
    </source>
</evidence>
<dbReference type="InterPro" id="IPR036922">
    <property type="entry name" value="Rieske_2Fe-2S_sf"/>
</dbReference>
<evidence type="ECO:0000313" key="10">
    <source>
        <dbReference type="EMBL" id="MFC6284839.1"/>
    </source>
</evidence>
<dbReference type="InterPro" id="IPR015879">
    <property type="entry name" value="Ring_hydroxy_dOase_asu_C_dom"/>
</dbReference>
<dbReference type="Proteomes" id="UP001596270">
    <property type="component" value="Unassembled WGS sequence"/>
</dbReference>
<dbReference type="Pfam" id="PF00848">
    <property type="entry name" value="Ring_hydroxyl_A"/>
    <property type="match status" value="1"/>
</dbReference>
<gene>
    <name evidence="10" type="ORF">ACFQND_26735</name>
</gene>
<evidence type="ECO:0000313" key="11">
    <source>
        <dbReference type="Proteomes" id="UP001596270"/>
    </source>
</evidence>
<dbReference type="PROSITE" id="PS51296">
    <property type="entry name" value="RIESKE"/>
    <property type="match status" value="1"/>
</dbReference>
<dbReference type="PROSITE" id="PS00570">
    <property type="entry name" value="RING_HYDROXYL_ALPHA"/>
    <property type="match status" value="1"/>
</dbReference>
<dbReference type="Gene3D" id="2.102.10.10">
    <property type="entry name" value="Rieske [2Fe-2S] iron-sulphur domain"/>
    <property type="match status" value="1"/>
</dbReference>
<evidence type="ECO:0000256" key="8">
    <source>
        <dbReference type="ARBA" id="ARBA00023027"/>
    </source>
</evidence>
<dbReference type="InterPro" id="IPR017941">
    <property type="entry name" value="Rieske_2Fe-2S"/>
</dbReference>
<dbReference type="Pfam" id="PF00355">
    <property type="entry name" value="Rieske"/>
    <property type="match status" value="1"/>
</dbReference>
<dbReference type="PANTHER" id="PTHR43756">
    <property type="entry name" value="CHOLINE MONOOXYGENASE, CHLOROPLASTIC"/>
    <property type="match status" value="1"/>
</dbReference>